<dbReference type="RefSeq" id="WP_153272846.1">
    <property type="nucleotide sequence ID" value="NZ_CP043499.1"/>
</dbReference>
<geneLocation type="plasmid" evidence="3 4">
    <name>unnamed</name>
</geneLocation>
<name>A0A5Q0CFV0_9HYPH</name>
<accession>A0A5Q0CFV0</accession>
<comment type="subunit">
    <text evidence="1">Tightly associated with the cellulose synthase catalytic subunit.</text>
</comment>
<feature type="compositionally biased region" description="Low complexity" evidence="2">
    <location>
        <begin position="32"/>
        <end position="58"/>
    </location>
</feature>
<keyword evidence="4" id="KW-1185">Reference proteome</keyword>
<keyword evidence="3" id="KW-0614">Plasmid</keyword>
<dbReference type="InterPro" id="IPR018513">
    <property type="entry name" value="Cell_synthase_bac"/>
</dbReference>
<keyword evidence="1" id="KW-1133">Transmembrane helix</keyword>
<keyword evidence="1" id="KW-0973">c-di-GMP</keyword>
<dbReference type="PANTHER" id="PTHR48125:SF12">
    <property type="entry name" value="AT HOOK TRANSCRIPTION FACTOR FAMILY-RELATED"/>
    <property type="match status" value="1"/>
</dbReference>
<feature type="chain" id="PRO_5025092160" description="Cyclic di-GMP-binding protein" evidence="1">
    <location>
        <begin position="22"/>
        <end position="849"/>
    </location>
</feature>
<feature type="compositionally biased region" description="Low complexity" evidence="2">
    <location>
        <begin position="83"/>
        <end position="136"/>
    </location>
</feature>
<keyword evidence="1" id="KW-0732">Signal</keyword>
<dbReference type="AlphaFoldDB" id="A0A5Q0CFV0"/>
<feature type="region of interest" description="Disordered" evidence="2">
    <location>
        <begin position="29"/>
        <end position="136"/>
    </location>
</feature>
<proteinExistence type="inferred from homology"/>
<evidence type="ECO:0000313" key="3">
    <source>
        <dbReference type="EMBL" id="QFY62861.1"/>
    </source>
</evidence>
<keyword evidence="1" id="KW-0812">Transmembrane</keyword>
<dbReference type="Pfam" id="PF03170">
    <property type="entry name" value="BcsB"/>
    <property type="match status" value="1"/>
</dbReference>
<feature type="transmembrane region" description="Helical" evidence="1">
    <location>
        <begin position="820"/>
        <end position="843"/>
    </location>
</feature>
<organism evidence="3 4">
    <name type="scientific">Rhizobium grahamii</name>
    <dbReference type="NCBI Taxonomy" id="1120045"/>
    <lineage>
        <taxon>Bacteria</taxon>
        <taxon>Pseudomonadati</taxon>
        <taxon>Pseudomonadota</taxon>
        <taxon>Alphaproteobacteria</taxon>
        <taxon>Hyphomicrobiales</taxon>
        <taxon>Rhizobiaceae</taxon>
        <taxon>Rhizobium/Agrobacterium group</taxon>
        <taxon>Rhizobium</taxon>
    </lineage>
</organism>
<keyword evidence="1" id="KW-0997">Cell inner membrane</keyword>
<dbReference type="GO" id="GO:0006011">
    <property type="term" value="P:UDP-alpha-D-glucose metabolic process"/>
    <property type="evidence" value="ECO:0007669"/>
    <property type="project" value="InterPro"/>
</dbReference>
<dbReference type="OrthoDB" id="7615145at2"/>
<comment type="function">
    <text evidence="1">Binds the cellulose synthase activator, bis-(3'-5') cyclic diguanylic acid (c-di-GMP).</text>
</comment>
<dbReference type="Gene3D" id="2.60.120.260">
    <property type="entry name" value="Galactose-binding domain-like"/>
    <property type="match status" value="2"/>
</dbReference>
<dbReference type="KEGG" id="rgr:FZ934_21150"/>
<dbReference type="GO" id="GO:0030244">
    <property type="term" value="P:cellulose biosynthetic process"/>
    <property type="evidence" value="ECO:0007669"/>
    <property type="project" value="UniProtKB-KW"/>
</dbReference>
<evidence type="ECO:0000256" key="2">
    <source>
        <dbReference type="SAM" id="MobiDB-lite"/>
    </source>
</evidence>
<evidence type="ECO:0000313" key="4">
    <source>
        <dbReference type="Proteomes" id="UP000326881"/>
    </source>
</evidence>
<reference evidence="3 4" key="1">
    <citation type="submission" date="2019-08" db="EMBL/GenBank/DDBJ databases">
        <title>Prosopis cineraria nodule microbiome.</title>
        <authorList>
            <person name="Ali R."/>
            <person name="Chaluvadi S.R."/>
            <person name="Wang X."/>
        </authorList>
    </citation>
    <scope>NUCLEOTIDE SEQUENCE [LARGE SCALE GENOMIC DNA]</scope>
    <source>
        <strain evidence="3 4">BG7</strain>
        <plasmid evidence="3 4">unnamed</plasmid>
    </source>
</reference>
<keyword evidence="1" id="KW-0472">Membrane</keyword>
<comment type="subcellular location">
    <subcellularLocation>
        <location evidence="1">Cell inner membrane</location>
    </subcellularLocation>
</comment>
<dbReference type="Proteomes" id="UP000326881">
    <property type="component" value="Plasmid unnamed"/>
</dbReference>
<comment type="pathway">
    <text evidence="1">Glycan metabolism; bacterial cellulose biosynthesis.</text>
</comment>
<dbReference type="EMBL" id="CP043499">
    <property type="protein sequence ID" value="QFY62861.1"/>
    <property type="molecule type" value="Genomic_DNA"/>
</dbReference>
<evidence type="ECO:0000256" key="1">
    <source>
        <dbReference type="RuleBase" id="RU365021"/>
    </source>
</evidence>
<sequence>MKQLASTVLLLVTTCSAVTLAQTAPFDMSGERTTAPAAPRLTLPASPSTPQAPAVAPAPATPAPSAPVQAEAPEPSVIPPFSAAPARTTETPPAIIPVTPASPSQPAAVQPAQQPQGTPAPVATTAAAQPDQPPQGGVLRYLIPSAKLGFDGEYDRKSWSIYLTPEQAAAPAKFNFAYQNAIVVAPEASEFTVLLNNRVIGHQQVGSPDGQSNVTFDVPPRLLQPGANLLTFEATHRHRTDCTVQSTYELWSDIDPSKTYLSFAGEEAARLSSTDAIRAVGVDGAGKTEFNFVVPALEQPGTTKPLLRLVQGMAVLSGMPNETFSFSTGTLPQTGPGKMTVLVGTPAELQPVFDVPAAAQAAPMATFVTDPRTGAPVLLVTGPSWPSISSAIETIVATTDRAPSVRRDVVATQRWTAPDAPLVFSDKTIALSQLGVKSSEFSGRRFRTSFNVAVPADFYANAYGEATVLLDAAYTQAVQPGSHVDIYVNGNIASTLPITATGGGIFRHLPIRVTMRHFKPGLNTLSLEAILLTKEDDICVPGTTAGVGPRFALFDTSELHIPDFARVGQRPNLAAFAGTGYPYGRATQAIPLFIDRVDPDTLSATATILAQMAIVAGRPIEVEPAASPGAIGERDAIFVGSISQMPPAVLTQMNIATTSQAGWRPLAATQTTQTETTVMFDEWRSKVSGGVWRGQITSFQEWLRRNFDMSLSSLQFVPGAEEQFSPSNSNSFMVAQGRSATGDSTWTVVTAPSAKDLRDGANAITAQERWPQVAGHITTYSASTGKIDSVPVSRFDFVTSDQWSLANYRLIAANWLSTNILSYVFLLIALSLLIGVTTASMLGRLGRKQ</sequence>
<dbReference type="GO" id="GO:0005886">
    <property type="term" value="C:plasma membrane"/>
    <property type="evidence" value="ECO:0007669"/>
    <property type="project" value="UniProtKB-SubCell"/>
</dbReference>
<comment type="similarity">
    <text evidence="1">Belongs to the AcsB/BcsB family.</text>
</comment>
<keyword evidence="1" id="KW-0135">Cellulose biosynthesis</keyword>
<feature type="signal peptide" evidence="1">
    <location>
        <begin position="1"/>
        <end position="21"/>
    </location>
</feature>
<dbReference type="UniPathway" id="UPA00694"/>
<dbReference type="PANTHER" id="PTHR48125">
    <property type="entry name" value="LP07818P1"/>
    <property type="match status" value="1"/>
</dbReference>
<gene>
    <name evidence="3" type="ORF">FZ934_21150</name>
</gene>
<protein>
    <recommendedName>
        <fullName evidence="1">Cyclic di-GMP-binding protein</fullName>
    </recommendedName>
    <alternativeName>
        <fullName evidence="1">Cellulose synthase regulatory subunit</fullName>
    </alternativeName>
</protein>
<keyword evidence="1" id="KW-1003">Cell membrane</keyword>